<evidence type="ECO:0000256" key="1">
    <source>
        <dbReference type="ARBA" id="ARBA00001947"/>
    </source>
</evidence>
<comment type="cofactor">
    <cofactor evidence="1">
        <name>Zn(2+)</name>
        <dbReference type="ChEBI" id="CHEBI:29105"/>
    </cofactor>
</comment>
<dbReference type="PANTHER" id="PTHR43161:SF9">
    <property type="entry name" value="SORBITOL DEHYDROGENASE"/>
    <property type="match status" value="1"/>
</dbReference>
<dbReference type="GO" id="GO:0046872">
    <property type="term" value="F:metal ion binding"/>
    <property type="evidence" value="ECO:0007669"/>
    <property type="project" value="UniProtKB-KW"/>
</dbReference>
<feature type="domain" description="Alcohol dehydrogenase-like C-terminal" evidence="7">
    <location>
        <begin position="181"/>
        <end position="301"/>
    </location>
</feature>
<dbReference type="Gene3D" id="3.40.50.720">
    <property type="entry name" value="NAD(P)-binding Rossmann-like Domain"/>
    <property type="match status" value="1"/>
</dbReference>
<organism evidence="9 10">
    <name type="scientific">Mycetocola lacteus</name>
    <dbReference type="NCBI Taxonomy" id="76637"/>
    <lineage>
        <taxon>Bacteria</taxon>
        <taxon>Bacillati</taxon>
        <taxon>Actinomycetota</taxon>
        <taxon>Actinomycetes</taxon>
        <taxon>Micrococcales</taxon>
        <taxon>Microbacteriaceae</taxon>
        <taxon>Mycetocola</taxon>
    </lineage>
</organism>
<reference evidence="9 10" key="1">
    <citation type="submission" date="2018-10" db="EMBL/GenBank/DDBJ databases">
        <authorList>
            <person name="Li J."/>
        </authorList>
    </citation>
    <scope>NUCLEOTIDE SEQUENCE [LARGE SCALE GENOMIC DNA]</scope>
    <source>
        <strain evidence="9 10">JCM 11654</strain>
    </source>
</reference>
<proteinExistence type="inferred from homology"/>
<dbReference type="SUPFAM" id="SSF50129">
    <property type="entry name" value="GroES-like"/>
    <property type="match status" value="1"/>
</dbReference>
<dbReference type="AlphaFoldDB" id="A0A3L7AS03"/>
<dbReference type="RefSeq" id="WP_121688036.1">
    <property type="nucleotide sequence ID" value="NZ_RCUY01000005.1"/>
</dbReference>
<gene>
    <name evidence="9" type="ORF">D9V34_06500</name>
</gene>
<name>A0A3L7AS03_9MICO</name>
<dbReference type="SUPFAM" id="SSF51735">
    <property type="entry name" value="NAD(P)-binding Rossmann-fold domains"/>
    <property type="match status" value="1"/>
</dbReference>
<protein>
    <submittedName>
        <fullName evidence="9">L-idonate 5-dehydrogenase</fullName>
    </submittedName>
</protein>
<dbReference type="InterPro" id="IPR013154">
    <property type="entry name" value="ADH-like_N"/>
</dbReference>
<evidence type="ECO:0000256" key="4">
    <source>
        <dbReference type="ARBA" id="ARBA00022833"/>
    </source>
</evidence>
<comment type="similarity">
    <text evidence="2">Belongs to the zinc-containing alcohol dehydrogenase family.</text>
</comment>
<sequence length="368" mass="36875">MKAVTVHAAGDLRIDTVPDPVPGPGEALVRLEWGGICGSDIAYWRSGISGTAVLTEPLILGHEVAGTVVAFGDGGSSIPVGTPVTIHPASIAEGSTLAPELAGRDNLHSKVRYFGSAAFTPHTQGGFSTLRVVRVDQLRALPAGVSTRTASVAEPLGVALHAITRAGSLAGKRVLVNGAGPIGALVVAAAVSAGAATVYASDVAASSLEIAGAMGAHVLINRAQGEALPEDVDVAFEASGVPATVGDVLGATARGGIVVQVGNLPTGNVSVGLGALVSREIDYRGTYRFAGEFDRAIELLAGGLNVEPLLTHEFDLDDALAAFETAADRSTGSSKVLLRLSAETGESSGAGTDSAASTASSKSSEEAL</sequence>
<dbReference type="Proteomes" id="UP000269438">
    <property type="component" value="Unassembled WGS sequence"/>
</dbReference>
<keyword evidence="10" id="KW-1185">Reference proteome</keyword>
<dbReference type="GO" id="GO:0016491">
    <property type="term" value="F:oxidoreductase activity"/>
    <property type="evidence" value="ECO:0007669"/>
    <property type="project" value="UniProtKB-KW"/>
</dbReference>
<feature type="domain" description="Alcohol dehydrogenase-like N-terminal" evidence="8">
    <location>
        <begin position="23"/>
        <end position="142"/>
    </location>
</feature>
<evidence type="ECO:0000313" key="10">
    <source>
        <dbReference type="Proteomes" id="UP000269438"/>
    </source>
</evidence>
<keyword evidence="3" id="KW-0479">Metal-binding</keyword>
<evidence type="ECO:0000256" key="3">
    <source>
        <dbReference type="ARBA" id="ARBA00022723"/>
    </source>
</evidence>
<dbReference type="Pfam" id="PF00107">
    <property type="entry name" value="ADH_zinc_N"/>
    <property type="match status" value="1"/>
</dbReference>
<feature type="compositionally biased region" description="Low complexity" evidence="6">
    <location>
        <begin position="344"/>
        <end position="362"/>
    </location>
</feature>
<feature type="region of interest" description="Disordered" evidence="6">
    <location>
        <begin position="344"/>
        <end position="368"/>
    </location>
</feature>
<evidence type="ECO:0000259" key="7">
    <source>
        <dbReference type="Pfam" id="PF00107"/>
    </source>
</evidence>
<dbReference type="InterPro" id="IPR013149">
    <property type="entry name" value="ADH-like_C"/>
</dbReference>
<evidence type="ECO:0000256" key="6">
    <source>
        <dbReference type="SAM" id="MobiDB-lite"/>
    </source>
</evidence>
<dbReference type="EMBL" id="RCUY01000005">
    <property type="protein sequence ID" value="RLP82894.1"/>
    <property type="molecule type" value="Genomic_DNA"/>
</dbReference>
<dbReference type="PANTHER" id="PTHR43161">
    <property type="entry name" value="SORBITOL DEHYDROGENASE"/>
    <property type="match status" value="1"/>
</dbReference>
<comment type="caution">
    <text evidence="9">The sequence shown here is derived from an EMBL/GenBank/DDBJ whole genome shotgun (WGS) entry which is preliminary data.</text>
</comment>
<dbReference type="InterPro" id="IPR011032">
    <property type="entry name" value="GroES-like_sf"/>
</dbReference>
<dbReference type="InterPro" id="IPR036291">
    <property type="entry name" value="NAD(P)-bd_dom_sf"/>
</dbReference>
<dbReference type="CDD" id="cd08232">
    <property type="entry name" value="idonate-5-DH"/>
    <property type="match status" value="1"/>
</dbReference>
<accession>A0A3L7AS03</accession>
<evidence type="ECO:0000259" key="8">
    <source>
        <dbReference type="Pfam" id="PF08240"/>
    </source>
</evidence>
<dbReference type="OrthoDB" id="9797931at2"/>
<dbReference type="Pfam" id="PF08240">
    <property type="entry name" value="ADH_N"/>
    <property type="match status" value="1"/>
</dbReference>
<dbReference type="Gene3D" id="3.90.180.10">
    <property type="entry name" value="Medium-chain alcohol dehydrogenases, catalytic domain"/>
    <property type="match status" value="1"/>
</dbReference>
<evidence type="ECO:0000313" key="9">
    <source>
        <dbReference type="EMBL" id="RLP82894.1"/>
    </source>
</evidence>
<evidence type="ECO:0000256" key="5">
    <source>
        <dbReference type="ARBA" id="ARBA00023002"/>
    </source>
</evidence>
<evidence type="ECO:0000256" key="2">
    <source>
        <dbReference type="ARBA" id="ARBA00008072"/>
    </source>
</evidence>
<keyword evidence="4" id="KW-0862">Zinc</keyword>
<keyword evidence="5" id="KW-0560">Oxidoreductase</keyword>